<keyword evidence="5 9" id="KW-0472">Membrane</keyword>
<dbReference type="InterPro" id="IPR005828">
    <property type="entry name" value="MFS_sugar_transport-like"/>
</dbReference>
<dbReference type="GO" id="GO:0005886">
    <property type="term" value="C:plasma membrane"/>
    <property type="evidence" value="ECO:0007669"/>
    <property type="project" value="UniProtKB-SubCell"/>
</dbReference>
<dbReference type="InterPro" id="IPR003663">
    <property type="entry name" value="Sugar/inositol_transpt"/>
</dbReference>
<feature type="transmembrane region" description="Helical" evidence="9">
    <location>
        <begin position="315"/>
        <end position="336"/>
    </location>
</feature>
<evidence type="ECO:0000256" key="9">
    <source>
        <dbReference type="SAM" id="Phobius"/>
    </source>
</evidence>
<evidence type="ECO:0000256" key="3">
    <source>
        <dbReference type="ARBA" id="ARBA00022692"/>
    </source>
</evidence>
<feature type="transmembrane region" description="Helical" evidence="9">
    <location>
        <begin position="390"/>
        <end position="410"/>
    </location>
</feature>
<dbReference type="AlphaFoldDB" id="A0AAV8VV02"/>
<dbReference type="InterPro" id="IPR050549">
    <property type="entry name" value="MFS_Trehalose_Transporter"/>
</dbReference>
<feature type="transmembrane region" description="Helical" evidence="9">
    <location>
        <begin position="285"/>
        <end position="308"/>
    </location>
</feature>
<evidence type="ECO:0000313" key="11">
    <source>
        <dbReference type="EMBL" id="KAJ8917706.1"/>
    </source>
</evidence>
<name>A0AAV8VV02_9CUCU</name>
<feature type="transmembrane region" description="Helical" evidence="9">
    <location>
        <begin position="84"/>
        <end position="104"/>
    </location>
</feature>
<reference evidence="11 12" key="1">
    <citation type="journal article" date="2023" name="Insect Mol. Biol.">
        <title>Genome sequencing provides insights into the evolution of gene families encoding plant cell wall-degrading enzymes in longhorned beetles.</title>
        <authorList>
            <person name="Shin N.R."/>
            <person name="Okamura Y."/>
            <person name="Kirsch R."/>
            <person name="Pauchet Y."/>
        </authorList>
    </citation>
    <scope>NUCLEOTIDE SEQUENCE [LARGE SCALE GENOMIC DNA]</scope>
    <source>
        <strain evidence="11">EAD_L_NR</strain>
    </source>
</reference>
<feature type="transmembrane region" description="Helical" evidence="9">
    <location>
        <begin position="143"/>
        <end position="162"/>
    </location>
</feature>
<evidence type="ECO:0000256" key="4">
    <source>
        <dbReference type="ARBA" id="ARBA00022989"/>
    </source>
</evidence>
<keyword evidence="12" id="KW-1185">Reference proteome</keyword>
<feature type="transmembrane region" description="Helical" evidence="9">
    <location>
        <begin position="54"/>
        <end position="77"/>
    </location>
</feature>
<dbReference type="CDD" id="cd17358">
    <property type="entry name" value="MFS_GLUT6_8_Class3_like"/>
    <property type="match status" value="1"/>
</dbReference>
<evidence type="ECO:0000259" key="10">
    <source>
        <dbReference type="PROSITE" id="PS50850"/>
    </source>
</evidence>
<dbReference type="Proteomes" id="UP001159042">
    <property type="component" value="Unassembled WGS sequence"/>
</dbReference>
<feature type="transmembrane region" description="Helical" evidence="9">
    <location>
        <begin position="356"/>
        <end position="378"/>
    </location>
</feature>
<dbReference type="Pfam" id="PF00083">
    <property type="entry name" value="Sugar_tr"/>
    <property type="match status" value="1"/>
</dbReference>
<feature type="transmembrane region" description="Helical" evidence="9">
    <location>
        <begin position="422"/>
        <end position="440"/>
    </location>
</feature>
<dbReference type="InterPro" id="IPR020846">
    <property type="entry name" value="MFS_dom"/>
</dbReference>
<dbReference type="GO" id="GO:0051119">
    <property type="term" value="F:sugar transmembrane transporter activity"/>
    <property type="evidence" value="ECO:0007669"/>
    <property type="project" value="InterPro"/>
</dbReference>
<proteinExistence type="inferred from homology"/>
<dbReference type="InterPro" id="IPR036259">
    <property type="entry name" value="MFS_trans_sf"/>
</dbReference>
<accession>A0AAV8VV02</accession>
<organism evidence="11 12">
    <name type="scientific">Exocentrus adspersus</name>
    <dbReference type="NCBI Taxonomy" id="1586481"/>
    <lineage>
        <taxon>Eukaryota</taxon>
        <taxon>Metazoa</taxon>
        <taxon>Ecdysozoa</taxon>
        <taxon>Arthropoda</taxon>
        <taxon>Hexapoda</taxon>
        <taxon>Insecta</taxon>
        <taxon>Pterygota</taxon>
        <taxon>Neoptera</taxon>
        <taxon>Endopterygota</taxon>
        <taxon>Coleoptera</taxon>
        <taxon>Polyphaga</taxon>
        <taxon>Cucujiformia</taxon>
        <taxon>Chrysomeloidea</taxon>
        <taxon>Cerambycidae</taxon>
        <taxon>Lamiinae</taxon>
        <taxon>Acanthocinini</taxon>
        <taxon>Exocentrus</taxon>
    </lineage>
</organism>
<keyword evidence="3 9" id="KW-0812">Transmembrane</keyword>
<evidence type="ECO:0000256" key="7">
    <source>
        <dbReference type="ARBA" id="ARBA00024348"/>
    </source>
</evidence>
<dbReference type="InterPro" id="IPR005829">
    <property type="entry name" value="Sugar_transporter_CS"/>
</dbReference>
<evidence type="ECO:0000313" key="12">
    <source>
        <dbReference type="Proteomes" id="UP001159042"/>
    </source>
</evidence>
<feature type="transmembrane region" description="Helical" evidence="9">
    <location>
        <begin position="110"/>
        <end position="131"/>
    </location>
</feature>
<feature type="transmembrane region" description="Helical" evidence="9">
    <location>
        <begin position="12"/>
        <end position="34"/>
    </location>
</feature>
<dbReference type="PRINTS" id="PR00171">
    <property type="entry name" value="SUGRTRNSPORT"/>
</dbReference>
<dbReference type="PANTHER" id="PTHR48021">
    <property type="match status" value="1"/>
</dbReference>
<comment type="caution">
    <text evidence="11">The sequence shown here is derived from an EMBL/GenBank/DDBJ whole genome shotgun (WGS) entry which is preliminary data.</text>
</comment>
<keyword evidence="6" id="KW-0325">Glycoprotein</keyword>
<dbReference type="PANTHER" id="PTHR48021:SF1">
    <property type="entry name" value="GH07001P-RELATED"/>
    <property type="match status" value="1"/>
</dbReference>
<dbReference type="InterPro" id="IPR044775">
    <property type="entry name" value="MFS_ERD6/Tret1-like"/>
</dbReference>
<evidence type="ECO:0000256" key="6">
    <source>
        <dbReference type="ARBA" id="ARBA00023180"/>
    </source>
</evidence>
<dbReference type="NCBIfam" id="TIGR00879">
    <property type="entry name" value="SP"/>
    <property type="match status" value="1"/>
</dbReference>
<dbReference type="SUPFAM" id="SSF103473">
    <property type="entry name" value="MFS general substrate transporter"/>
    <property type="match status" value="1"/>
</dbReference>
<feature type="domain" description="Major facilitator superfamily (MFS) profile" evidence="10">
    <location>
        <begin position="11"/>
        <end position="444"/>
    </location>
</feature>
<protein>
    <recommendedName>
        <fullName evidence="10">Major facilitator superfamily (MFS) profile domain-containing protein</fullName>
    </recommendedName>
</protein>
<comment type="subcellular location">
    <subcellularLocation>
        <location evidence="1">Cell membrane</location>
        <topology evidence="1">Multi-pass membrane protein</topology>
    </subcellularLocation>
</comment>
<dbReference type="PROSITE" id="PS00217">
    <property type="entry name" value="SUGAR_TRANSPORT_2"/>
    <property type="match status" value="1"/>
</dbReference>
<evidence type="ECO:0000256" key="8">
    <source>
        <dbReference type="RuleBase" id="RU003346"/>
    </source>
</evidence>
<evidence type="ECO:0000256" key="2">
    <source>
        <dbReference type="ARBA" id="ARBA00022475"/>
    </source>
</evidence>
<sequence>MPDENKAKKLPQYIAAVAVCIGALALGTILGWSANITEKLKDGDLNGFKMDTDMLGWAGSTMTLGALVTCIPIGYIADTIGRKPTVLATTIPFVIGWVLIIFAQHIAMVYAGRLLTGFAGGSFAVTAPLYTSETAETDIRGTLGTFFQLFITIGILYAQVFGYCLPLMVYHFACLAVPVAFGIVFLFQPESPVYLLKKGKAEKAQKSFNRLRGKDYDPAGEIKTIEEQMAKDAATPGCWESMKSKAAKKATLICFMLMFYQQMSGINAVIFYTMDIFKSAGSSLAPHWCTIIIGIIQVIATAFAAWAIEKVGRKILLMASCGLMGLSCFLIGLFFSLKDHKLIDEYGVQDIGFLPILSIIIFIAAFSIGLGPIPWLASSEIFPPEIKAKCSSAAATLNWFLAFLVSRFYLNAAEALGTDITFYFFAVVCFTGIFFVLFIMPETRGKTFAEIQDELSGK</sequence>
<dbReference type="Gene3D" id="1.20.1250.20">
    <property type="entry name" value="MFS general substrate transporter like domains"/>
    <property type="match status" value="1"/>
</dbReference>
<comment type="similarity">
    <text evidence="7">Belongs to the major facilitator superfamily. Sugar transporter (TC 2.A.1.1) family. Trehalose transporter subfamily.</text>
</comment>
<keyword evidence="2" id="KW-1003">Cell membrane</keyword>
<feature type="transmembrane region" description="Helical" evidence="9">
    <location>
        <begin position="168"/>
        <end position="187"/>
    </location>
</feature>
<evidence type="ECO:0000256" key="1">
    <source>
        <dbReference type="ARBA" id="ARBA00004651"/>
    </source>
</evidence>
<evidence type="ECO:0000256" key="5">
    <source>
        <dbReference type="ARBA" id="ARBA00023136"/>
    </source>
</evidence>
<gene>
    <name evidence="11" type="ORF">NQ315_005155</name>
</gene>
<keyword evidence="4 9" id="KW-1133">Transmembrane helix</keyword>
<dbReference type="PROSITE" id="PS00216">
    <property type="entry name" value="SUGAR_TRANSPORT_1"/>
    <property type="match status" value="1"/>
</dbReference>
<keyword evidence="8" id="KW-0813">Transport</keyword>
<dbReference type="EMBL" id="JANEYG010000031">
    <property type="protein sequence ID" value="KAJ8917706.1"/>
    <property type="molecule type" value="Genomic_DNA"/>
</dbReference>
<dbReference type="PROSITE" id="PS50850">
    <property type="entry name" value="MFS"/>
    <property type="match status" value="1"/>
</dbReference>
<dbReference type="FunFam" id="1.20.1250.20:FF:000055">
    <property type="entry name" value="Facilitated trehalose transporter Tret1-2 homolog"/>
    <property type="match status" value="1"/>
</dbReference>
<feature type="transmembrane region" description="Helical" evidence="9">
    <location>
        <begin position="250"/>
        <end position="273"/>
    </location>
</feature>